<evidence type="ECO:0000256" key="1">
    <source>
        <dbReference type="SAM" id="MobiDB-lite"/>
    </source>
</evidence>
<dbReference type="AlphaFoldDB" id="A0ABD1E4L8"/>
<reference evidence="2 3" key="1">
    <citation type="submission" date="2024-05" db="EMBL/GenBank/DDBJ databases">
        <title>Genetic variation in Jamaican populations of the coffee berry borer (Hypothenemus hampei).</title>
        <authorList>
            <person name="Errbii M."/>
            <person name="Myrie A."/>
        </authorList>
    </citation>
    <scope>NUCLEOTIDE SEQUENCE [LARGE SCALE GENOMIC DNA]</scope>
    <source>
        <strain evidence="2">JA-Hopewell-2020-01-JO</strain>
        <tissue evidence="2">Whole body</tissue>
    </source>
</reference>
<accession>A0ABD1E4L8</accession>
<dbReference type="Proteomes" id="UP001566132">
    <property type="component" value="Unassembled WGS sequence"/>
</dbReference>
<evidence type="ECO:0000313" key="3">
    <source>
        <dbReference type="Proteomes" id="UP001566132"/>
    </source>
</evidence>
<evidence type="ECO:0000313" key="2">
    <source>
        <dbReference type="EMBL" id="KAL1489316.1"/>
    </source>
</evidence>
<keyword evidence="3" id="KW-1185">Reference proteome</keyword>
<dbReference type="EMBL" id="JBDJPC010000012">
    <property type="protein sequence ID" value="KAL1489316.1"/>
    <property type="molecule type" value="Genomic_DNA"/>
</dbReference>
<name>A0ABD1E4L8_HYPHA</name>
<feature type="region of interest" description="Disordered" evidence="1">
    <location>
        <begin position="14"/>
        <end position="34"/>
    </location>
</feature>
<comment type="caution">
    <text evidence="2">The sequence shown here is derived from an EMBL/GenBank/DDBJ whole genome shotgun (WGS) entry which is preliminary data.</text>
</comment>
<proteinExistence type="predicted"/>
<gene>
    <name evidence="2" type="ORF">ABEB36_014237</name>
</gene>
<organism evidence="2 3">
    <name type="scientific">Hypothenemus hampei</name>
    <name type="common">Coffee berry borer</name>
    <dbReference type="NCBI Taxonomy" id="57062"/>
    <lineage>
        <taxon>Eukaryota</taxon>
        <taxon>Metazoa</taxon>
        <taxon>Ecdysozoa</taxon>
        <taxon>Arthropoda</taxon>
        <taxon>Hexapoda</taxon>
        <taxon>Insecta</taxon>
        <taxon>Pterygota</taxon>
        <taxon>Neoptera</taxon>
        <taxon>Endopterygota</taxon>
        <taxon>Coleoptera</taxon>
        <taxon>Polyphaga</taxon>
        <taxon>Cucujiformia</taxon>
        <taxon>Curculionidae</taxon>
        <taxon>Scolytinae</taxon>
        <taxon>Hypothenemus</taxon>
    </lineage>
</organism>
<sequence length="250" mass="29686">MSRYCQSNDIYWSSTESDSDESYRNGPYESKAKQPYVDPWDLENYAYIREHLDSMDLNSNPGPTTKPTEDFAFETNSNSFFYVPGTGRLSDIKHTNDVYADIEDVRQGWRAPGRRHRRQSNSYYYEDENIYDLNENSSVFGIYDHAGRFRKVSIPVDSIYKSHLDQSLESSGSYGDDEYNSYGIQRQEIYSKLEEEPLYGRRKDTTMPIYDDVKRLRKNFGLTNYGHLKIDYSWNWNNLNNYIRYQNREF</sequence>
<protein>
    <submittedName>
        <fullName evidence="2">Uncharacterized protein</fullName>
    </submittedName>
</protein>